<keyword evidence="9" id="KW-1185">Reference proteome</keyword>
<feature type="transmembrane region" description="Helical" evidence="7">
    <location>
        <begin position="130"/>
        <end position="150"/>
    </location>
</feature>
<evidence type="ECO:0000256" key="5">
    <source>
        <dbReference type="ARBA" id="ARBA00022989"/>
    </source>
</evidence>
<dbReference type="Proteomes" id="UP000059672">
    <property type="component" value="Chromosome"/>
</dbReference>
<evidence type="ECO:0000256" key="3">
    <source>
        <dbReference type="ARBA" id="ARBA00022475"/>
    </source>
</evidence>
<organism evidence="8 9">
    <name type="scientific">Lutibacter profundi</name>
    <dbReference type="NCBI Taxonomy" id="1622118"/>
    <lineage>
        <taxon>Bacteria</taxon>
        <taxon>Pseudomonadati</taxon>
        <taxon>Bacteroidota</taxon>
        <taxon>Flavobacteriia</taxon>
        <taxon>Flavobacteriales</taxon>
        <taxon>Flavobacteriaceae</taxon>
        <taxon>Lutibacter</taxon>
    </lineage>
</organism>
<keyword evidence="4 7" id="KW-0812">Transmembrane</keyword>
<evidence type="ECO:0000313" key="9">
    <source>
        <dbReference type="Proteomes" id="UP000059672"/>
    </source>
</evidence>
<feature type="transmembrane region" description="Helical" evidence="7">
    <location>
        <begin position="106"/>
        <end position="124"/>
    </location>
</feature>
<evidence type="ECO:0000256" key="1">
    <source>
        <dbReference type="ARBA" id="ARBA00004651"/>
    </source>
</evidence>
<dbReference type="AlphaFoldDB" id="A0A0X8G8V9"/>
<feature type="transmembrane region" description="Helical" evidence="7">
    <location>
        <begin position="171"/>
        <end position="192"/>
    </location>
</feature>
<evidence type="ECO:0000256" key="6">
    <source>
        <dbReference type="ARBA" id="ARBA00023136"/>
    </source>
</evidence>
<keyword evidence="3" id="KW-1003">Cell membrane</keyword>
<evidence type="ECO:0000256" key="7">
    <source>
        <dbReference type="RuleBase" id="RU362048"/>
    </source>
</evidence>
<dbReference type="RefSeq" id="WP_068211534.1">
    <property type="nucleotide sequence ID" value="NZ_CP013355.1"/>
</dbReference>
<dbReference type="OrthoDB" id="978595at2"/>
<dbReference type="STRING" id="1622118.Lupro_08065"/>
<dbReference type="Pfam" id="PF01914">
    <property type="entry name" value="MarC"/>
    <property type="match status" value="1"/>
</dbReference>
<reference evidence="9" key="1">
    <citation type="submission" date="2015-12" db="EMBL/GenBank/DDBJ databases">
        <title>Complete genome sequence of Lutibacter profundus strain LP1.</title>
        <authorList>
            <person name="Wissuwa J."/>
            <person name="Le Moine Bauer S."/>
            <person name="Stokke R."/>
            <person name="Dahle H."/>
            <person name="Steen I.H."/>
        </authorList>
    </citation>
    <scope>NUCLEOTIDE SEQUENCE [LARGE SCALE GENOMIC DNA]</scope>
    <source>
        <strain evidence="9">LP1</strain>
    </source>
</reference>
<dbReference type="PANTHER" id="PTHR33508">
    <property type="entry name" value="UPF0056 MEMBRANE PROTEIN YHCE"/>
    <property type="match status" value="1"/>
</dbReference>
<feature type="transmembrane region" description="Helical" evidence="7">
    <location>
        <begin position="12"/>
        <end position="31"/>
    </location>
</feature>
<comment type="subcellular location">
    <subcellularLocation>
        <location evidence="1 7">Cell membrane</location>
        <topology evidence="1 7">Multi-pass membrane protein</topology>
    </subcellularLocation>
</comment>
<name>A0A0X8G8V9_9FLAO</name>
<accession>A0A0X8G8V9</accession>
<keyword evidence="5 7" id="KW-1133">Transmembrane helix</keyword>
<evidence type="ECO:0000256" key="4">
    <source>
        <dbReference type="ARBA" id="ARBA00022692"/>
    </source>
</evidence>
<dbReference type="GO" id="GO:0005886">
    <property type="term" value="C:plasma membrane"/>
    <property type="evidence" value="ECO:0007669"/>
    <property type="project" value="UniProtKB-SubCell"/>
</dbReference>
<dbReference type="KEGG" id="lut:Lupro_08065"/>
<comment type="similarity">
    <text evidence="2 7">Belongs to the UPF0056 (MarC) family.</text>
</comment>
<dbReference type="EMBL" id="CP013355">
    <property type="protein sequence ID" value="AMC12225.1"/>
    <property type="molecule type" value="Genomic_DNA"/>
</dbReference>
<gene>
    <name evidence="8" type="ORF">Lupro_08065</name>
</gene>
<dbReference type="PATRIC" id="fig|1622118.3.peg.1667"/>
<dbReference type="InterPro" id="IPR002771">
    <property type="entry name" value="Multi_antbiot-R_MarC"/>
</dbReference>
<dbReference type="PANTHER" id="PTHR33508:SF1">
    <property type="entry name" value="UPF0056 MEMBRANE PROTEIN YHCE"/>
    <property type="match status" value="1"/>
</dbReference>
<evidence type="ECO:0000313" key="8">
    <source>
        <dbReference type="EMBL" id="AMC12225.1"/>
    </source>
</evidence>
<proteinExistence type="inferred from homology"/>
<evidence type="ECO:0000256" key="2">
    <source>
        <dbReference type="ARBA" id="ARBA00009784"/>
    </source>
</evidence>
<reference evidence="8 9" key="2">
    <citation type="journal article" date="2016" name="Int. J. Syst. Evol. Microbiol.">
        <title>Lutibacter profundi sp. nov., isolated from a deep-sea hydrothermal system on the Arctic Mid-Ocean Ridge and emended description of the genus Lutibacter.</title>
        <authorList>
            <person name="Le Moine Bauer S."/>
            <person name="Roalkvam I."/>
            <person name="Steen I.H."/>
            <person name="Dahle H."/>
        </authorList>
    </citation>
    <scope>NUCLEOTIDE SEQUENCE [LARGE SCALE GENOMIC DNA]</scope>
    <source>
        <strain evidence="8 9">LP1</strain>
    </source>
</reference>
<protein>
    <recommendedName>
        <fullName evidence="7">UPF0056 membrane protein</fullName>
    </recommendedName>
</protein>
<feature type="transmembrane region" description="Helical" evidence="7">
    <location>
        <begin position="72"/>
        <end position="94"/>
    </location>
</feature>
<keyword evidence="6 7" id="KW-0472">Membrane</keyword>
<dbReference type="NCBIfam" id="TIGR00427">
    <property type="entry name" value="NAAT family transporter"/>
    <property type="match status" value="1"/>
</dbReference>
<feature type="transmembrane region" description="Helical" evidence="7">
    <location>
        <begin position="43"/>
        <end position="66"/>
    </location>
</feature>
<sequence>MGFNFKEIFTATMILFAVIDIIGNIPIIIDLRKKVGHIQSEKASIIAGVIMISFLFLGASILNLIGIDVNSFAVAGSFILFFLALEMILGITLYKEEETNAITASVFPLAFPLIAGPGSLTSILSLRAEYATINIVIAIIINIIFMYIVLKTSSKIEKIIGENGISIIRKIFGVILLAIAVKLFTTNIQGLLHN</sequence>